<organism evidence="1 2">
    <name type="scientific">Microbispora triticiradicis</name>
    <dbReference type="NCBI Taxonomy" id="2200763"/>
    <lineage>
        <taxon>Bacteria</taxon>
        <taxon>Bacillati</taxon>
        <taxon>Actinomycetota</taxon>
        <taxon>Actinomycetes</taxon>
        <taxon>Streptosporangiales</taxon>
        <taxon>Streptosporangiaceae</taxon>
        <taxon>Microbispora</taxon>
    </lineage>
</organism>
<accession>A0A5R8YI73</accession>
<name>A0A5R8YI73_9ACTN</name>
<dbReference type="EMBL" id="VANP01000020">
    <property type="protein sequence ID" value="TLP52143.1"/>
    <property type="molecule type" value="Genomic_DNA"/>
</dbReference>
<keyword evidence="2" id="KW-1185">Reference proteome</keyword>
<evidence type="ECO:0000313" key="1">
    <source>
        <dbReference type="EMBL" id="TLP52143.1"/>
    </source>
</evidence>
<protein>
    <submittedName>
        <fullName evidence="1">Uncharacterized protein</fullName>
    </submittedName>
</protein>
<evidence type="ECO:0000313" key="2">
    <source>
        <dbReference type="Proteomes" id="UP000309033"/>
    </source>
</evidence>
<dbReference type="Proteomes" id="UP000309033">
    <property type="component" value="Unassembled WGS sequence"/>
</dbReference>
<sequence>MAAGSDYDEEYTIETGPDGVQYKVKTKIDHKPLIDLQGNPKPLRVPLIQLAISTTSCTTSGGSFLPGPVRVKYGTWVFPNYRCYTGVGTTQPHITGVDEIYGGYWYGTITSGLP</sequence>
<dbReference type="AlphaFoldDB" id="A0A5R8YI73"/>
<proteinExistence type="predicted"/>
<gene>
    <name evidence="1" type="ORF">FED44_32720</name>
</gene>
<comment type="caution">
    <text evidence="1">The sequence shown here is derived from an EMBL/GenBank/DDBJ whole genome shotgun (WGS) entry which is preliminary data.</text>
</comment>
<reference evidence="1" key="1">
    <citation type="submission" date="2019-05" db="EMBL/GenBank/DDBJ databases">
        <title>Isolation, diversity and antifungal activity of Actinobacteria from wheat.</title>
        <authorList>
            <person name="Yu B."/>
        </authorList>
    </citation>
    <scope>NUCLEOTIDE SEQUENCE [LARGE SCALE GENOMIC DNA]</scope>
    <source>
        <strain evidence="1">NEAU-HEGS1-5</strain>
    </source>
</reference>